<proteinExistence type="predicted"/>
<dbReference type="AlphaFoldDB" id="A0A6L5WFX4"/>
<reference evidence="1 2" key="1">
    <citation type="submission" date="2019-09" db="EMBL/GenBank/DDBJ databases">
        <authorList>
            <person name="Silva M."/>
            <person name="Pereira G."/>
            <person name="Lopes-Da-Costa L."/>
            <person name="Silva E."/>
        </authorList>
    </citation>
    <scope>NUCLEOTIDE SEQUENCE [LARGE SCALE GENOMIC DNA]</scope>
    <source>
        <strain evidence="1 2">FMV-PI01</strain>
    </source>
</reference>
<reference evidence="1 2" key="2">
    <citation type="submission" date="2020-03" db="EMBL/GenBank/DDBJ databases">
        <title>Campylobacter portucalensis sp. nov., a new species of Campylobacter isolated from the reproductive tract of bulls.</title>
        <authorList>
            <person name="Silva M.F."/>
            <person name="Pereira G."/>
            <person name="Carneiro C."/>
            <person name="Hemphill A."/>
            <person name="Mateus L."/>
            <person name="Lopes-Da-Costa L."/>
            <person name="Silva E."/>
        </authorList>
    </citation>
    <scope>NUCLEOTIDE SEQUENCE [LARGE SCALE GENOMIC DNA]</scope>
    <source>
        <strain evidence="1 2">FMV-PI01</strain>
    </source>
</reference>
<gene>
    <name evidence="1" type="ORF">F1B92_01075</name>
</gene>
<name>A0A6L5WFX4_9BACT</name>
<accession>A0A6L5WFX4</accession>
<dbReference type="EMBL" id="VWSJ01000002">
    <property type="protein sequence ID" value="MSN95799.1"/>
    <property type="molecule type" value="Genomic_DNA"/>
</dbReference>
<comment type="caution">
    <text evidence="1">The sequence shown here is derived from an EMBL/GenBank/DDBJ whole genome shotgun (WGS) entry which is preliminary data.</text>
</comment>
<protein>
    <submittedName>
        <fullName evidence="1">CRISPR-associated protein</fullName>
    </submittedName>
</protein>
<dbReference type="Pfam" id="PF09484">
    <property type="entry name" value="Cas_TM1802"/>
    <property type="match status" value="1"/>
</dbReference>
<keyword evidence="2" id="KW-1185">Reference proteome</keyword>
<dbReference type="RefSeq" id="WP_154570072.1">
    <property type="nucleotide sequence ID" value="NZ_VWSJ01000002.1"/>
</dbReference>
<evidence type="ECO:0000313" key="2">
    <source>
        <dbReference type="Proteomes" id="UP000476338"/>
    </source>
</evidence>
<organism evidence="1 2">
    <name type="scientific">Campylobacter portucalensis</name>
    <dbReference type="NCBI Taxonomy" id="2608384"/>
    <lineage>
        <taxon>Bacteria</taxon>
        <taxon>Pseudomonadati</taxon>
        <taxon>Campylobacterota</taxon>
        <taxon>Epsilonproteobacteria</taxon>
        <taxon>Campylobacterales</taxon>
        <taxon>Campylobacteraceae</taxon>
        <taxon>Campylobacter</taxon>
    </lineage>
</organism>
<dbReference type="Proteomes" id="UP000476338">
    <property type="component" value="Unassembled WGS sequence"/>
</dbReference>
<dbReference type="InterPro" id="IPR013389">
    <property type="entry name" value="CRISPR-assoc_prot_Cas8b"/>
</dbReference>
<evidence type="ECO:0000313" key="1">
    <source>
        <dbReference type="EMBL" id="MSN95799.1"/>
    </source>
</evidence>
<sequence>MSDIIKTFYNIGSIYKSDELAIKNDAYKYDNIKTYLFDIETKEITPSFNILKDDLIITRFGVGSNSGNLFPNQFFDKKTHLNLDKFIKGVLTACKNLLSKFSDDFSDASCDQYEILTTLKNIDKEFFKDKKDEISKLQEEKDTKTATYLALSYKQKPISAYFKDIYLSHISKIENLNIYGYDMISNDKGIGGDANLAFCSVNELPKNLQYVKPRLLPLNPKNAKIVKIGYDAMDKKLSHNFYGLKMAILPTFLTNDKNISKKILEILEKTTNGDINSIKDGEEMIDLTLENSGLSLKDYPVLATILFFNKNNAAVNLYLTIDDVLPSYITYIAKNLAKYKIKAFNSKSDLKDIIYLQKLFNDNLEIMQILLTDKRIKLDILLTKLSNLIVFGSNNIAYFNNVKWDKYFNNFYNNRTIESIEKYINFFNDIGKIKFNLRKDIDVENLSLDKKLDSLMANSSFLQNPNLKSAYLLGMLSAATINWQFGVSKKSSYANWLNNIGVINRSNLEKIYKKCDETIRKICATSGALNKTINTIKEKLLKTLPETVTSSEIVKSSHITIAFAMGGSDFNKYIKDINKNEKTGEEDA</sequence>